<comment type="caution">
    <text evidence="4">The sequence shown here is derived from an EMBL/GenBank/DDBJ whole genome shotgun (WGS) entry which is preliminary data.</text>
</comment>
<evidence type="ECO:0000256" key="2">
    <source>
        <dbReference type="ARBA" id="ARBA00047375"/>
    </source>
</evidence>
<dbReference type="InterPro" id="IPR016039">
    <property type="entry name" value="Thiolase-like"/>
</dbReference>
<dbReference type="InterPro" id="IPR013601">
    <property type="entry name" value="FAE1_typ3_polyketide_synth"/>
</dbReference>
<feature type="domain" description="FAE" evidence="3">
    <location>
        <begin position="1"/>
        <end position="69"/>
    </location>
</feature>
<dbReference type="Gene3D" id="3.40.47.10">
    <property type="match status" value="1"/>
</dbReference>
<dbReference type="EMBL" id="JABTTQ020000537">
    <property type="protein sequence ID" value="KAK6139080.1"/>
    <property type="molecule type" value="Genomic_DNA"/>
</dbReference>
<dbReference type="InterPro" id="IPR012392">
    <property type="entry name" value="3-ktacl-CoA_syn"/>
</dbReference>
<evidence type="ECO:0000313" key="4">
    <source>
        <dbReference type="EMBL" id="KAK6139080.1"/>
    </source>
</evidence>
<accession>A0ABR0VXR9</accession>
<dbReference type="Pfam" id="PF08392">
    <property type="entry name" value="FAE1_CUT1_RppA"/>
    <property type="match status" value="1"/>
</dbReference>
<keyword evidence="1" id="KW-0012">Acyltransferase</keyword>
<dbReference type="PANTHER" id="PTHR31561">
    <property type="entry name" value="3-KETOACYL-COA SYNTHASE"/>
    <property type="match status" value="1"/>
</dbReference>
<keyword evidence="5" id="KW-1185">Reference proteome</keyword>
<reference evidence="4 5" key="1">
    <citation type="journal article" date="2021" name="Comput. Struct. Biotechnol. J.">
        <title>De novo genome assembly of the potent medicinal plant Rehmannia glutinosa using nanopore technology.</title>
        <authorList>
            <person name="Ma L."/>
            <person name="Dong C."/>
            <person name="Song C."/>
            <person name="Wang X."/>
            <person name="Zheng X."/>
            <person name="Niu Y."/>
            <person name="Chen S."/>
            <person name="Feng W."/>
        </authorList>
    </citation>
    <scope>NUCLEOTIDE SEQUENCE [LARGE SCALE GENOMIC DNA]</scope>
    <source>
        <strain evidence="4">DH-2019</strain>
    </source>
</reference>
<organism evidence="4 5">
    <name type="scientific">Rehmannia glutinosa</name>
    <name type="common">Chinese foxglove</name>
    <dbReference type="NCBI Taxonomy" id="99300"/>
    <lineage>
        <taxon>Eukaryota</taxon>
        <taxon>Viridiplantae</taxon>
        <taxon>Streptophyta</taxon>
        <taxon>Embryophyta</taxon>
        <taxon>Tracheophyta</taxon>
        <taxon>Spermatophyta</taxon>
        <taxon>Magnoliopsida</taxon>
        <taxon>eudicotyledons</taxon>
        <taxon>Gunneridae</taxon>
        <taxon>Pentapetalae</taxon>
        <taxon>asterids</taxon>
        <taxon>lamiids</taxon>
        <taxon>Lamiales</taxon>
        <taxon>Orobanchaceae</taxon>
        <taxon>Rehmannieae</taxon>
        <taxon>Rehmannia</taxon>
    </lineage>
</organism>
<keyword evidence="1" id="KW-0808">Transferase</keyword>
<sequence length="82" mass="9070">MEATKGEAEVVIFSSIDSLMQKIGIKPKDIDVLIVNCSLFSPTPSMSAMIVNKYKPRSNIKSYNISGMGFLYSELKRSLCFG</sequence>
<dbReference type="Proteomes" id="UP001318860">
    <property type="component" value="Unassembled WGS sequence"/>
</dbReference>
<evidence type="ECO:0000313" key="5">
    <source>
        <dbReference type="Proteomes" id="UP001318860"/>
    </source>
</evidence>
<dbReference type="SUPFAM" id="SSF53901">
    <property type="entry name" value="Thiolase-like"/>
    <property type="match status" value="1"/>
</dbReference>
<proteinExistence type="predicted"/>
<comment type="catalytic activity">
    <reaction evidence="2">
        <text>a very-long-chain acyl-CoA + malonyl-CoA + H(+) = a very-long-chain 3-oxoacyl-CoA + CO2 + CoA</text>
        <dbReference type="Rhea" id="RHEA:32727"/>
        <dbReference type="ChEBI" id="CHEBI:15378"/>
        <dbReference type="ChEBI" id="CHEBI:16526"/>
        <dbReference type="ChEBI" id="CHEBI:57287"/>
        <dbReference type="ChEBI" id="CHEBI:57384"/>
        <dbReference type="ChEBI" id="CHEBI:90725"/>
        <dbReference type="ChEBI" id="CHEBI:90736"/>
        <dbReference type="EC" id="2.3.1.199"/>
    </reaction>
</comment>
<evidence type="ECO:0000256" key="1">
    <source>
        <dbReference type="ARBA" id="ARBA00023315"/>
    </source>
</evidence>
<gene>
    <name evidence="4" type="ORF">DH2020_027176</name>
</gene>
<protein>
    <recommendedName>
        <fullName evidence="3">FAE domain-containing protein</fullName>
    </recommendedName>
</protein>
<evidence type="ECO:0000259" key="3">
    <source>
        <dbReference type="Pfam" id="PF08392"/>
    </source>
</evidence>
<name>A0ABR0VXR9_REHGL</name>